<keyword evidence="3" id="KW-1185">Reference proteome</keyword>
<proteinExistence type="predicted"/>
<name>A0A316H5R6_9RHOB</name>
<reference evidence="2 3" key="1">
    <citation type="submission" date="2018-05" db="EMBL/GenBank/DDBJ databases">
        <title>Genomic Encyclopedia of Type Strains, Phase IV (KMG-IV): sequencing the most valuable type-strain genomes for metagenomic binning, comparative biology and taxonomic classification.</title>
        <authorList>
            <person name="Goeker M."/>
        </authorList>
    </citation>
    <scope>NUCLEOTIDE SEQUENCE [LARGE SCALE GENOMIC DNA]</scope>
    <source>
        <strain evidence="2 3">DSM 16097</strain>
    </source>
</reference>
<accession>A0A316H5R6</accession>
<sequence length="65" mass="7160">MPTLPIPVFVALLLAFTCLRLWVGERRLTTLGLLLALCAVQSMIIALAQHYMVPGRRWAQPIGSA</sequence>
<dbReference type="RefSeq" id="WP_109665940.1">
    <property type="nucleotide sequence ID" value="NZ_QGGW01000001.1"/>
</dbReference>
<keyword evidence="1" id="KW-1133">Transmembrane helix</keyword>
<feature type="transmembrane region" description="Helical" evidence="1">
    <location>
        <begin position="30"/>
        <end position="51"/>
    </location>
</feature>
<dbReference type="EMBL" id="QGGW01000001">
    <property type="protein sequence ID" value="PWK62913.1"/>
    <property type="molecule type" value="Genomic_DNA"/>
</dbReference>
<organism evidence="2 3">
    <name type="scientific">Roseicyclus mahoneyensis</name>
    <dbReference type="NCBI Taxonomy" id="164332"/>
    <lineage>
        <taxon>Bacteria</taxon>
        <taxon>Pseudomonadati</taxon>
        <taxon>Pseudomonadota</taxon>
        <taxon>Alphaproteobacteria</taxon>
        <taxon>Rhodobacterales</taxon>
        <taxon>Roseobacteraceae</taxon>
        <taxon>Roseicyclus</taxon>
    </lineage>
</organism>
<comment type="caution">
    <text evidence="2">The sequence shown here is derived from an EMBL/GenBank/DDBJ whole genome shotgun (WGS) entry which is preliminary data.</text>
</comment>
<gene>
    <name evidence="2" type="ORF">C7455_101953</name>
</gene>
<dbReference type="AlphaFoldDB" id="A0A316H5R6"/>
<keyword evidence="1" id="KW-0472">Membrane</keyword>
<evidence type="ECO:0000256" key="1">
    <source>
        <dbReference type="SAM" id="Phobius"/>
    </source>
</evidence>
<evidence type="ECO:0000313" key="3">
    <source>
        <dbReference type="Proteomes" id="UP000245708"/>
    </source>
</evidence>
<evidence type="ECO:0000313" key="2">
    <source>
        <dbReference type="EMBL" id="PWK62913.1"/>
    </source>
</evidence>
<keyword evidence="1" id="KW-0812">Transmembrane</keyword>
<dbReference type="Proteomes" id="UP000245708">
    <property type="component" value="Unassembled WGS sequence"/>
</dbReference>
<feature type="transmembrane region" description="Helical" evidence="1">
    <location>
        <begin position="6"/>
        <end position="23"/>
    </location>
</feature>
<protein>
    <submittedName>
        <fullName evidence="2">Uncharacterized protein</fullName>
    </submittedName>
</protein>